<evidence type="ECO:0000256" key="5">
    <source>
        <dbReference type="ARBA" id="ARBA00022833"/>
    </source>
</evidence>
<organism evidence="10 11">
    <name type="scientific">Bagarius yarrelli</name>
    <name type="common">Goonch</name>
    <name type="synonym">Bagrus yarrelli</name>
    <dbReference type="NCBI Taxonomy" id="175774"/>
    <lineage>
        <taxon>Eukaryota</taxon>
        <taxon>Metazoa</taxon>
        <taxon>Chordata</taxon>
        <taxon>Craniata</taxon>
        <taxon>Vertebrata</taxon>
        <taxon>Euteleostomi</taxon>
        <taxon>Actinopterygii</taxon>
        <taxon>Neopterygii</taxon>
        <taxon>Teleostei</taxon>
        <taxon>Ostariophysi</taxon>
        <taxon>Siluriformes</taxon>
        <taxon>Sisoridae</taxon>
        <taxon>Sisorinae</taxon>
        <taxon>Bagarius</taxon>
    </lineage>
</organism>
<keyword evidence="11" id="KW-1185">Reference proteome</keyword>
<feature type="domain" description="C2H2-type" evidence="9">
    <location>
        <begin position="277"/>
        <end position="304"/>
    </location>
</feature>
<evidence type="ECO:0000256" key="8">
    <source>
        <dbReference type="SAM" id="MobiDB-lite"/>
    </source>
</evidence>
<evidence type="ECO:0000256" key="2">
    <source>
        <dbReference type="ARBA" id="ARBA00022723"/>
    </source>
</evidence>
<dbReference type="Proteomes" id="UP000319801">
    <property type="component" value="Unassembled WGS sequence"/>
</dbReference>
<evidence type="ECO:0000256" key="4">
    <source>
        <dbReference type="ARBA" id="ARBA00022771"/>
    </source>
</evidence>
<evidence type="ECO:0000256" key="3">
    <source>
        <dbReference type="ARBA" id="ARBA00022737"/>
    </source>
</evidence>
<protein>
    <submittedName>
        <fullName evidence="10">Gastrula zinc finger protein XlCGF7.1</fullName>
    </submittedName>
</protein>
<comment type="caution">
    <text evidence="10">The sequence shown here is derived from an EMBL/GenBank/DDBJ whole genome shotgun (WGS) entry which is preliminary data.</text>
</comment>
<keyword evidence="5" id="KW-0862">Zinc</keyword>
<dbReference type="SUPFAM" id="SSF57667">
    <property type="entry name" value="beta-beta-alpha zinc fingers"/>
    <property type="match status" value="3"/>
</dbReference>
<evidence type="ECO:0000256" key="7">
    <source>
        <dbReference type="PROSITE-ProRule" id="PRU00042"/>
    </source>
</evidence>
<dbReference type="PANTHER" id="PTHR23226">
    <property type="entry name" value="ZINC FINGER AND SCAN DOMAIN-CONTAINING"/>
    <property type="match status" value="1"/>
</dbReference>
<dbReference type="InterPro" id="IPR036236">
    <property type="entry name" value="Znf_C2H2_sf"/>
</dbReference>
<dbReference type="GO" id="GO:0005634">
    <property type="term" value="C:nucleus"/>
    <property type="evidence" value="ECO:0007669"/>
    <property type="project" value="UniProtKB-SubCell"/>
</dbReference>
<feature type="region of interest" description="Disordered" evidence="8">
    <location>
        <begin position="52"/>
        <end position="93"/>
    </location>
</feature>
<gene>
    <name evidence="10" type="ORF">Baya_0974</name>
</gene>
<feature type="compositionally biased region" description="Basic and acidic residues" evidence="8">
    <location>
        <begin position="70"/>
        <end position="86"/>
    </location>
</feature>
<dbReference type="InterPro" id="IPR013087">
    <property type="entry name" value="Znf_C2H2_type"/>
</dbReference>
<dbReference type="OrthoDB" id="9439903at2759"/>
<dbReference type="FunFam" id="3.30.160.60:FF:000624">
    <property type="entry name" value="zinc finger protein 697"/>
    <property type="match status" value="1"/>
</dbReference>
<evidence type="ECO:0000313" key="11">
    <source>
        <dbReference type="Proteomes" id="UP000319801"/>
    </source>
</evidence>
<keyword evidence="2" id="KW-0479">Metal-binding</keyword>
<feature type="compositionally biased region" description="Polar residues" evidence="8">
    <location>
        <begin position="56"/>
        <end position="69"/>
    </location>
</feature>
<feature type="domain" description="C2H2-type" evidence="9">
    <location>
        <begin position="249"/>
        <end position="276"/>
    </location>
</feature>
<accession>A0A556TJU1</accession>
<evidence type="ECO:0000259" key="9">
    <source>
        <dbReference type="PROSITE" id="PS50157"/>
    </source>
</evidence>
<dbReference type="PROSITE" id="PS00028">
    <property type="entry name" value="ZINC_FINGER_C2H2_1"/>
    <property type="match status" value="4"/>
</dbReference>
<reference evidence="10 11" key="1">
    <citation type="journal article" date="2019" name="Genome Biol. Evol.">
        <title>Whole-Genome Sequencing of the Giant Devil Catfish, Bagarius yarrelli.</title>
        <authorList>
            <person name="Jiang W."/>
            <person name="Lv Y."/>
            <person name="Cheng L."/>
            <person name="Yang K."/>
            <person name="Chao B."/>
            <person name="Wang X."/>
            <person name="Li Y."/>
            <person name="Pan X."/>
            <person name="You X."/>
            <person name="Zhang Y."/>
            <person name="Yang J."/>
            <person name="Li J."/>
            <person name="Zhang X."/>
            <person name="Liu S."/>
            <person name="Sun C."/>
            <person name="Yang J."/>
            <person name="Shi Q."/>
        </authorList>
    </citation>
    <scope>NUCLEOTIDE SEQUENCE [LARGE SCALE GENOMIC DNA]</scope>
    <source>
        <strain evidence="10">JWS20170419001</strain>
        <tissue evidence="10">Muscle</tissue>
    </source>
</reference>
<name>A0A556TJU1_BAGYA</name>
<keyword evidence="3" id="KW-0677">Repeat</keyword>
<dbReference type="SMART" id="SM00355">
    <property type="entry name" value="ZnF_C2H2"/>
    <property type="match status" value="4"/>
</dbReference>
<dbReference type="GO" id="GO:0008270">
    <property type="term" value="F:zinc ion binding"/>
    <property type="evidence" value="ECO:0007669"/>
    <property type="project" value="UniProtKB-KW"/>
</dbReference>
<dbReference type="PROSITE" id="PS50157">
    <property type="entry name" value="ZINC_FINGER_C2H2_2"/>
    <property type="match status" value="4"/>
</dbReference>
<evidence type="ECO:0000256" key="6">
    <source>
        <dbReference type="ARBA" id="ARBA00023242"/>
    </source>
</evidence>
<evidence type="ECO:0000256" key="1">
    <source>
        <dbReference type="ARBA" id="ARBA00004123"/>
    </source>
</evidence>
<feature type="domain" description="C2H2-type" evidence="9">
    <location>
        <begin position="221"/>
        <end position="248"/>
    </location>
</feature>
<sequence length="346" mass="39296">MVDSHFHVQLTAVLDVLMKTAVSDICALAESWFKSLHLELARSKKENEDLKKKLQSLEQKTAAETAQDTKTTKEEKDEAVSEVRDTEDTEENGPCFALISEHKPESEKYPSAPQSLQCSFTVGSSCETENEECVLLDEVCETERIEEKQQSDLSVLWSSDLRPDSTYLLKESQLNFTNTNSRITSKLGKELTLPKSAENAKHLMYSKLVLDSLACERGSTFTCNVCGKNLSTKNSLASHYRLHTREKLFACTLCGKRFAKKFNLEVHYNIHTGAKPYVCTHCPKSFADPSAFRRHEWVHTRKSQHTVRNTKFRFSCNTCGKLFLSKISLSAHSQLHTTEKRQKVVF</sequence>
<dbReference type="Pfam" id="PF00096">
    <property type="entry name" value="zf-C2H2"/>
    <property type="match status" value="3"/>
</dbReference>
<dbReference type="EMBL" id="VCAZ01000003">
    <property type="protein sequence ID" value="TSK16103.1"/>
    <property type="molecule type" value="Genomic_DNA"/>
</dbReference>
<dbReference type="FunFam" id="3.30.160.60:FF:000100">
    <property type="entry name" value="Zinc finger 45-like"/>
    <property type="match status" value="1"/>
</dbReference>
<dbReference type="AlphaFoldDB" id="A0A556TJU1"/>
<comment type="subcellular location">
    <subcellularLocation>
        <location evidence="1">Nucleus</location>
    </subcellularLocation>
</comment>
<dbReference type="GO" id="GO:0000978">
    <property type="term" value="F:RNA polymerase II cis-regulatory region sequence-specific DNA binding"/>
    <property type="evidence" value="ECO:0007669"/>
    <property type="project" value="TreeGrafter"/>
</dbReference>
<dbReference type="PANTHER" id="PTHR23226:SF416">
    <property type="entry name" value="FI01424P"/>
    <property type="match status" value="1"/>
</dbReference>
<dbReference type="GO" id="GO:0000981">
    <property type="term" value="F:DNA-binding transcription factor activity, RNA polymerase II-specific"/>
    <property type="evidence" value="ECO:0007669"/>
    <property type="project" value="TreeGrafter"/>
</dbReference>
<keyword evidence="4 7" id="KW-0863">Zinc-finger</keyword>
<evidence type="ECO:0000313" key="10">
    <source>
        <dbReference type="EMBL" id="TSK16103.1"/>
    </source>
</evidence>
<dbReference type="FunFam" id="3.30.160.60:FF:000446">
    <property type="entry name" value="Zinc finger protein"/>
    <property type="match status" value="1"/>
</dbReference>
<keyword evidence="6" id="KW-0539">Nucleus</keyword>
<proteinExistence type="predicted"/>
<feature type="domain" description="C2H2-type" evidence="9">
    <location>
        <begin position="314"/>
        <end position="341"/>
    </location>
</feature>
<dbReference type="Gene3D" id="3.30.160.60">
    <property type="entry name" value="Classic Zinc Finger"/>
    <property type="match status" value="4"/>
</dbReference>